<gene>
    <name evidence="2" type="ORF">F442_07266</name>
</gene>
<dbReference type="AlphaFoldDB" id="W2ZHH6"/>
<feature type="region of interest" description="Disordered" evidence="1">
    <location>
        <begin position="588"/>
        <end position="633"/>
    </location>
</feature>
<evidence type="ECO:0000313" key="2">
    <source>
        <dbReference type="EMBL" id="ETP46510.1"/>
    </source>
</evidence>
<feature type="compositionally biased region" description="Basic and acidic residues" evidence="1">
    <location>
        <begin position="74"/>
        <end position="87"/>
    </location>
</feature>
<dbReference type="Proteomes" id="UP000018948">
    <property type="component" value="Unassembled WGS sequence"/>
</dbReference>
<sequence>MKAPKDPGRAKPPDPVLLAPGPTSSTSEEMTVTSEKRNKGDAPTQDSIVDETQHSSAESDNDMGEPEPEASGHSVDDRPSVKTEGLSESKPSVTRPYISEETQQQTEAEPAPTESVEQPARDTSSNTPAVQPFELFTAVVVEMKCFPQEQPAIRGLLRLRYPKLKGDEKVLICKLFKELCVIGNGTHEEWERYAQAATQDLYNTAWSFKTIMYRMISKVKWAKTKPLNQWAAKVKTGSRSTSTGERPAEEVAYYQDFMFNPSVYPKADIIALRGICEQRAAAPAGSLLRPATKDEWKSSAGWPKGKSTIQSQVEGELKLQLRGRTTIRPCRQQTQTIQEDIRITAEELRANTPELRKMLSLTKTISYNHAQRSLHFFFFDRATARQFEHVQVPFRRAVYRLANMHQPDSGSVWDRQVGRDGMRLAQKRRYEVDIYNITRFTDLGLLEEYFQQHILTKFDWDPMDSCRPESLTATVWRLSVHTAECPDFLRGIVRIVWYGRTLVLQHPNARQRLQCLHCGNLGHTMARCQYTESQLLGSGSRVALEQEVAKLVDRTKPFASLDEVTEIVNKRLEIQKDEQKEAQAALAPTRSAMQSSKSQCQPVASATVPTGSAQPRSSEQDAAVPPVPKKKWVTRPLRNGRKLYAHAATFEQKLRVDRSRYDVLTEDDENEGDTDAESPATKPLPPAPIDIPSEGDLEEKAPVLISSADKAKLHLVQAKPPKPHSPPQLVALKSRERKVLRQAVSAARQPLGDRSPPATYSGEELRSFSEIEASLGIR</sequence>
<feature type="compositionally biased region" description="Acidic residues" evidence="1">
    <location>
        <begin position="664"/>
        <end position="676"/>
    </location>
</feature>
<dbReference type="OrthoDB" id="127600at2759"/>
<reference evidence="2 3" key="1">
    <citation type="submission" date="2013-11" db="EMBL/GenBank/DDBJ databases">
        <title>The Genome Sequence of Phytophthora parasitica P10297.</title>
        <authorList>
            <consortium name="The Broad Institute Genomics Platform"/>
            <person name="Russ C."/>
            <person name="Tyler B."/>
            <person name="Panabieres F."/>
            <person name="Shan W."/>
            <person name="Tripathy S."/>
            <person name="Grunwald N."/>
            <person name="Machado M."/>
            <person name="Johnson C.S."/>
            <person name="Walker B."/>
            <person name="Young S.K."/>
            <person name="Zeng Q."/>
            <person name="Gargeya S."/>
            <person name="Fitzgerald M."/>
            <person name="Haas B."/>
            <person name="Abouelleil A."/>
            <person name="Allen A.W."/>
            <person name="Alvarado L."/>
            <person name="Arachchi H.M."/>
            <person name="Berlin A.M."/>
            <person name="Chapman S.B."/>
            <person name="Gainer-Dewar J."/>
            <person name="Goldberg J."/>
            <person name="Griggs A."/>
            <person name="Gujja S."/>
            <person name="Hansen M."/>
            <person name="Howarth C."/>
            <person name="Imamovic A."/>
            <person name="Ireland A."/>
            <person name="Larimer J."/>
            <person name="McCowan C."/>
            <person name="Murphy C."/>
            <person name="Pearson M."/>
            <person name="Poon T.W."/>
            <person name="Priest M."/>
            <person name="Roberts A."/>
            <person name="Saif S."/>
            <person name="Shea T."/>
            <person name="Sisk P."/>
            <person name="Sykes S."/>
            <person name="Wortman J."/>
            <person name="Nusbaum C."/>
            <person name="Birren B."/>
        </authorList>
    </citation>
    <scope>NUCLEOTIDE SEQUENCE [LARGE SCALE GENOMIC DNA]</scope>
    <source>
        <strain evidence="2 3">P10297</strain>
    </source>
</reference>
<feature type="compositionally biased region" description="Basic and acidic residues" evidence="1">
    <location>
        <begin position="1"/>
        <end position="12"/>
    </location>
</feature>
<feature type="region of interest" description="Disordered" evidence="1">
    <location>
        <begin position="661"/>
        <end position="696"/>
    </location>
</feature>
<comment type="caution">
    <text evidence="2">The sequence shown here is derived from an EMBL/GenBank/DDBJ whole genome shotgun (WGS) entry which is preliminary data.</text>
</comment>
<name>W2ZHH6_PHYNI</name>
<evidence type="ECO:0000256" key="1">
    <source>
        <dbReference type="SAM" id="MobiDB-lite"/>
    </source>
</evidence>
<organism evidence="2 3">
    <name type="scientific">Phytophthora nicotianae P10297</name>
    <dbReference type="NCBI Taxonomy" id="1317064"/>
    <lineage>
        <taxon>Eukaryota</taxon>
        <taxon>Sar</taxon>
        <taxon>Stramenopiles</taxon>
        <taxon>Oomycota</taxon>
        <taxon>Peronosporomycetes</taxon>
        <taxon>Peronosporales</taxon>
        <taxon>Peronosporaceae</taxon>
        <taxon>Phytophthora</taxon>
    </lineage>
</organism>
<protein>
    <submittedName>
        <fullName evidence="2">Uncharacterized protein</fullName>
    </submittedName>
</protein>
<accession>W2ZHH6</accession>
<feature type="region of interest" description="Disordered" evidence="1">
    <location>
        <begin position="742"/>
        <end position="765"/>
    </location>
</feature>
<feature type="compositionally biased region" description="Low complexity" evidence="1">
    <location>
        <begin position="23"/>
        <end position="33"/>
    </location>
</feature>
<proteinExistence type="predicted"/>
<feature type="region of interest" description="Disordered" evidence="1">
    <location>
        <begin position="1"/>
        <end position="129"/>
    </location>
</feature>
<feature type="compositionally biased region" description="Acidic residues" evidence="1">
    <location>
        <begin position="59"/>
        <end position="68"/>
    </location>
</feature>
<feature type="compositionally biased region" description="Polar residues" evidence="1">
    <location>
        <begin position="591"/>
        <end position="617"/>
    </location>
</feature>
<evidence type="ECO:0000313" key="3">
    <source>
        <dbReference type="Proteomes" id="UP000018948"/>
    </source>
</evidence>
<feature type="compositionally biased region" description="Low complexity" evidence="1">
    <location>
        <begin position="100"/>
        <end position="114"/>
    </location>
</feature>
<dbReference type="EMBL" id="ANIY01001502">
    <property type="protein sequence ID" value="ETP46510.1"/>
    <property type="molecule type" value="Genomic_DNA"/>
</dbReference>